<organism evidence="1">
    <name type="scientific">Pseudomonas sp. MYb327</name>
    <dbReference type="NCBI Taxonomy" id="2745230"/>
    <lineage>
        <taxon>Bacteria</taxon>
        <taxon>Pseudomonadati</taxon>
        <taxon>Pseudomonadota</taxon>
        <taxon>Gammaproteobacteria</taxon>
        <taxon>Pseudomonadales</taxon>
        <taxon>Pseudomonadaceae</taxon>
        <taxon>Pseudomonas</taxon>
    </lineage>
</organism>
<gene>
    <name evidence="1" type="ORF">ABVN21_01730</name>
</gene>
<dbReference type="EMBL" id="CP159258">
    <property type="protein sequence ID" value="XCG74839.1"/>
    <property type="molecule type" value="Genomic_DNA"/>
</dbReference>
<dbReference type="AlphaFoldDB" id="A0AAU8E3S9"/>
<protein>
    <submittedName>
        <fullName evidence="1">Uncharacterized protein</fullName>
    </submittedName>
</protein>
<proteinExistence type="predicted"/>
<dbReference type="RefSeq" id="WP_339555512.1">
    <property type="nucleotide sequence ID" value="NZ_CP159258.1"/>
</dbReference>
<accession>A0AAU8E3S9</accession>
<reference evidence="1" key="1">
    <citation type="submission" date="2024-06" db="EMBL/GenBank/DDBJ databases">
        <title>The Caenorhabditis elegans bacterial microbiome influences microsporidia infection through nutrient limitation and inhibiting parasite invasion.</title>
        <authorList>
            <person name="Tamim El Jarkass H."/>
            <person name="Castelblanco S."/>
            <person name="Kaur M."/>
            <person name="Wan Y.C."/>
            <person name="Ellis A.E."/>
            <person name="Sheldon R.D."/>
            <person name="Lien E.C."/>
            <person name="Burton N.O."/>
            <person name="Wright G.D."/>
            <person name="Reinke A.W."/>
        </authorList>
    </citation>
    <scope>NUCLEOTIDE SEQUENCE</scope>
    <source>
        <strain evidence="1">MYb327</strain>
    </source>
</reference>
<sequence length="262" mass="29096">MGQITRTTNPTRLRQIDKKHFVVRVRNESSDGRIFWLDSFDYEAADLDPSVLLGCIVHAGSTEEYFELGPLSEFKKTPTSIRDIATDKPLKFRFIFNKPGESRLIGYTDNVRALDEAGNLGSSLVDIEPTDLHGIAWKLVLPEGRGTGDKPNVLVERSLFPTAASAVNQPWFGALVMPEVMRQVAIAIAKDPSALDDPENWIAEWADFISTLGANPPIEFEDDDILAQEAWADDVVTRFAAKGIFKHHMAEALAEMEGNSHD</sequence>
<evidence type="ECO:0000313" key="1">
    <source>
        <dbReference type="EMBL" id="XCG74839.1"/>
    </source>
</evidence>
<name>A0AAU8E3S9_9PSED</name>